<dbReference type="EMBL" id="LGRX02012070">
    <property type="protein sequence ID" value="KAK3268003.1"/>
    <property type="molecule type" value="Genomic_DNA"/>
</dbReference>
<evidence type="ECO:0000313" key="1">
    <source>
        <dbReference type="EMBL" id="KAK3268003.1"/>
    </source>
</evidence>
<sequence length="122" mass="12246">MHTFALCQIFQVAADDGSEAFAAAVAEYGAPAVKAMEVKVGVHLSQVSLLGDDDVGAYHAPVSALSAKSAMTGDAPQQVVPHMGGASVGGVPAAGYHYSVPTEEFPGGVELVPPAAVPPLDC</sequence>
<dbReference type="AlphaFoldDB" id="A0AAE0FY92"/>
<reference evidence="1 2" key="1">
    <citation type="journal article" date="2015" name="Genome Biol. Evol.">
        <title>Comparative Genomics of a Bacterivorous Green Alga Reveals Evolutionary Causalities and Consequences of Phago-Mixotrophic Mode of Nutrition.</title>
        <authorList>
            <person name="Burns J.A."/>
            <person name="Paasch A."/>
            <person name="Narechania A."/>
            <person name="Kim E."/>
        </authorList>
    </citation>
    <scope>NUCLEOTIDE SEQUENCE [LARGE SCALE GENOMIC DNA]</scope>
    <source>
        <strain evidence="1 2">PLY_AMNH</strain>
    </source>
</reference>
<keyword evidence="2" id="KW-1185">Reference proteome</keyword>
<proteinExistence type="predicted"/>
<dbReference type="Proteomes" id="UP001190700">
    <property type="component" value="Unassembled WGS sequence"/>
</dbReference>
<gene>
    <name evidence="1" type="ORF">CYMTET_23470</name>
</gene>
<evidence type="ECO:0000313" key="2">
    <source>
        <dbReference type="Proteomes" id="UP001190700"/>
    </source>
</evidence>
<protein>
    <submittedName>
        <fullName evidence="1">Uncharacterized protein</fullName>
    </submittedName>
</protein>
<name>A0AAE0FY92_9CHLO</name>
<organism evidence="1 2">
    <name type="scientific">Cymbomonas tetramitiformis</name>
    <dbReference type="NCBI Taxonomy" id="36881"/>
    <lineage>
        <taxon>Eukaryota</taxon>
        <taxon>Viridiplantae</taxon>
        <taxon>Chlorophyta</taxon>
        <taxon>Pyramimonadophyceae</taxon>
        <taxon>Pyramimonadales</taxon>
        <taxon>Pyramimonadaceae</taxon>
        <taxon>Cymbomonas</taxon>
    </lineage>
</organism>
<accession>A0AAE0FY92</accession>
<comment type="caution">
    <text evidence="1">The sequence shown here is derived from an EMBL/GenBank/DDBJ whole genome shotgun (WGS) entry which is preliminary data.</text>
</comment>